<organism evidence="2 3">
    <name type="scientific">Paenibacillus oleatilyticus</name>
    <dbReference type="NCBI Taxonomy" id="2594886"/>
    <lineage>
        <taxon>Bacteria</taxon>
        <taxon>Bacillati</taxon>
        <taxon>Bacillota</taxon>
        <taxon>Bacilli</taxon>
        <taxon>Bacillales</taxon>
        <taxon>Paenibacillaceae</taxon>
        <taxon>Paenibacillus</taxon>
    </lineage>
</organism>
<accession>A0ABV4VBP1</accession>
<gene>
    <name evidence="2" type="ORF">ACEU3E_33390</name>
</gene>
<protein>
    <submittedName>
        <fullName evidence="2">Uncharacterized protein</fullName>
    </submittedName>
</protein>
<proteinExistence type="predicted"/>
<feature type="transmembrane region" description="Helical" evidence="1">
    <location>
        <begin position="95"/>
        <end position="115"/>
    </location>
</feature>
<evidence type="ECO:0000256" key="1">
    <source>
        <dbReference type="SAM" id="Phobius"/>
    </source>
</evidence>
<reference evidence="2 3" key="1">
    <citation type="submission" date="2024-09" db="EMBL/GenBank/DDBJ databases">
        <authorList>
            <person name="Makale K.P.P."/>
            <person name="Makhzoum A."/>
            <person name="Rantong G."/>
            <person name="Rahube T.O."/>
        </authorList>
    </citation>
    <scope>NUCLEOTIDE SEQUENCE [LARGE SCALE GENOMIC DNA]</scope>
    <source>
        <strain evidence="2 3">KM_D13</strain>
    </source>
</reference>
<keyword evidence="1" id="KW-0472">Membrane</keyword>
<sequence>MRMHIKVALMGFLLFSFYYIVGFSMATAAEAQSPKINDVLEAPPKASGVVTNEDLLQRLLDQTQKDQVDKKDIYEALLQTKSDKIALLQGNISSILTWGGIILTLMAIAFTWWSVWLNRIFTNKVDIVTQKTQEVELLSQQVNGVLNEVQGIKQRVFDDEQKIRSYLNKLEGLDMNVKALEFDLKLTRMRHNLRITVLDFTDTLNEIYRLRNLIDSFDTNDPQVISILENHEYTTYIKQTSIPEVEDDYKKWSDYEITEQELLEWDEEHEESADEGADTDLHDAKDTMNSLRILFGELISIEAQVIE</sequence>
<evidence type="ECO:0000313" key="3">
    <source>
        <dbReference type="Proteomes" id="UP001575622"/>
    </source>
</evidence>
<evidence type="ECO:0000313" key="2">
    <source>
        <dbReference type="EMBL" id="MFB0847076.1"/>
    </source>
</evidence>
<keyword evidence="1" id="KW-0812">Transmembrane</keyword>
<dbReference type="RefSeq" id="WP_373956974.1">
    <property type="nucleotide sequence ID" value="NZ_JBHDLN010000029.1"/>
</dbReference>
<keyword evidence="1" id="KW-1133">Transmembrane helix</keyword>
<keyword evidence="3" id="KW-1185">Reference proteome</keyword>
<name>A0ABV4VBP1_9BACL</name>
<dbReference type="EMBL" id="JBHDLN010000029">
    <property type="protein sequence ID" value="MFB0847076.1"/>
    <property type="molecule type" value="Genomic_DNA"/>
</dbReference>
<comment type="caution">
    <text evidence="2">The sequence shown here is derived from an EMBL/GenBank/DDBJ whole genome shotgun (WGS) entry which is preliminary data.</text>
</comment>
<dbReference type="Proteomes" id="UP001575622">
    <property type="component" value="Unassembled WGS sequence"/>
</dbReference>